<dbReference type="Proteomes" id="UP000546642">
    <property type="component" value="Unassembled WGS sequence"/>
</dbReference>
<feature type="transmembrane region" description="Helical" evidence="1">
    <location>
        <begin position="6"/>
        <end position="28"/>
    </location>
</feature>
<keyword evidence="1" id="KW-0812">Transmembrane</keyword>
<keyword evidence="1" id="KW-0472">Membrane</keyword>
<proteinExistence type="predicted"/>
<dbReference type="InterPro" id="IPR013901">
    <property type="entry name" value="Anthrone_oxy"/>
</dbReference>
<keyword evidence="3" id="KW-1185">Reference proteome</keyword>
<feature type="transmembrane region" description="Helical" evidence="1">
    <location>
        <begin position="144"/>
        <end position="164"/>
    </location>
</feature>
<organism evidence="2 3">
    <name type="scientific">Nocardiopsis mwathae</name>
    <dbReference type="NCBI Taxonomy" id="1472723"/>
    <lineage>
        <taxon>Bacteria</taxon>
        <taxon>Bacillati</taxon>
        <taxon>Actinomycetota</taxon>
        <taxon>Actinomycetes</taxon>
        <taxon>Streptosporangiales</taxon>
        <taxon>Nocardiopsidaceae</taxon>
        <taxon>Nocardiopsis</taxon>
    </lineage>
</organism>
<name>A0A7W9YIA1_9ACTN</name>
<keyword evidence="1" id="KW-1133">Transmembrane helix</keyword>
<feature type="transmembrane region" description="Helical" evidence="1">
    <location>
        <begin position="87"/>
        <end position="108"/>
    </location>
</feature>
<evidence type="ECO:0000256" key="1">
    <source>
        <dbReference type="SAM" id="Phobius"/>
    </source>
</evidence>
<protein>
    <submittedName>
        <fullName evidence="2">Putative membrane protein</fullName>
    </submittedName>
</protein>
<sequence>MDFEIVRGIVLLAATLTTGLVAGLFYAYDMSVMRGLARAEDRTFVDTMQRINVAILNGWFALAFVGAPVLTIAAIGLHLGPDARTVVLPWTVAAFVLYATMLAITAVVHIPLNNQIDKAGPLDEIGDFAAVRARFETRWVRWNIARTATSTGAFACLAWSLVLFGGL</sequence>
<feature type="transmembrane region" description="Helical" evidence="1">
    <location>
        <begin position="51"/>
        <end position="75"/>
    </location>
</feature>
<comment type="caution">
    <text evidence="2">The sequence shown here is derived from an EMBL/GenBank/DDBJ whole genome shotgun (WGS) entry which is preliminary data.</text>
</comment>
<dbReference type="Pfam" id="PF08592">
    <property type="entry name" value="Anthrone_oxy"/>
    <property type="match status" value="1"/>
</dbReference>
<reference evidence="2 3" key="1">
    <citation type="submission" date="2020-08" db="EMBL/GenBank/DDBJ databases">
        <title>Sequencing the genomes of 1000 actinobacteria strains.</title>
        <authorList>
            <person name="Klenk H.-P."/>
        </authorList>
    </citation>
    <scope>NUCLEOTIDE SEQUENCE [LARGE SCALE GENOMIC DNA]</scope>
    <source>
        <strain evidence="2 3">DSM 46659</strain>
    </source>
</reference>
<evidence type="ECO:0000313" key="2">
    <source>
        <dbReference type="EMBL" id="MBB6171686.1"/>
    </source>
</evidence>
<accession>A0A7W9YIA1</accession>
<evidence type="ECO:0000313" key="3">
    <source>
        <dbReference type="Proteomes" id="UP000546642"/>
    </source>
</evidence>
<gene>
    <name evidence="2" type="ORF">HNR23_001746</name>
</gene>
<dbReference type="AlphaFoldDB" id="A0A7W9YIA1"/>
<dbReference type="RefSeq" id="WP_184074916.1">
    <property type="nucleotide sequence ID" value="NZ_JACHDS010000001.1"/>
</dbReference>
<dbReference type="EMBL" id="JACHDS010000001">
    <property type="protein sequence ID" value="MBB6171686.1"/>
    <property type="molecule type" value="Genomic_DNA"/>
</dbReference>